<name>A0A9N8PN19_9PEZI</name>
<evidence type="ECO:0000313" key="2">
    <source>
        <dbReference type="Proteomes" id="UP000714618"/>
    </source>
</evidence>
<comment type="caution">
    <text evidence="1">The sequence shown here is derived from an EMBL/GenBank/DDBJ whole genome shotgun (WGS) entry which is preliminary data.</text>
</comment>
<evidence type="ECO:0000313" key="1">
    <source>
        <dbReference type="EMBL" id="CAD0099886.1"/>
    </source>
</evidence>
<dbReference type="Proteomes" id="UP000714618">
    <property type="component" value="Unassembled WGS sequence"/>
</dbReference>
<sequence>MNSLPIEVLTNIISYCPTGRPSRSHQCLGPYALVSRQWQQVVERRVFSSLKLRSSELDFFNTLYSAGGGREHRRSALRKLRFIIESIPGTHEALESEPPSERAAARYRDTEIAMHVLGKLYSVLSSWSLKKAIILEIEFPPETCLSKSAIDLISTTELVKRFEFHSTAQRDPILLVHIAARMHDLQEIKWELNDYDKSINSVSRRKARYDFAKQLRSLVETCSSLRTIELRFVNETPADESIVVPSILLPRISLDHLSESLKLLSSMTRLTTLVLHSVVISEQFFEQSKSSPKTPMWPSLSHVKINYSPMVADGGWFFEQEPSSEDVERFWGLISRRIALERIHKTQEDKAKVIDFDQEYDSEPDEHEDQIDDEDGYLSDTEWADPFRIWPSQRLEAMLTMMAQTAAQMPALKVFAAGSDAPSCAPYQSFQFCYLMPGETHADDLWNFPREDQHKHKRRLYWQVPRSWRMQDDLELAWRHLLGPESIIDYRDWNTHEH</sequence>
<dbReference type="AlphaFoldDB" id="A0A9N8PN19"/>
<dbReference type="EMBL" id="CAIJEO010000011">
    <property type="protein sequence ID" value="CAD0099886.1"/>
    <property type="molecule type" value="Genomic_DNA"/>
</dbReference>
<keyword evidence="2" id="KW-1185">Reference proteome</keyword>
<accession>A0A9N8PN19</accession>
<gene>
    <name evidence="1" type="ORF">AWRI4233_LOCUS8711</name>
</gene>
<reference evidence="1" key="1">
    <citation type="submission" date="2020-06" db="EMBL/GenBank/DDBJ databases">
        <authorList>
            <person name="Onetto C."/>
        </authorList>
    </citation>
    <scope>NUCLEOTIDE SEQUENCE</scope>
</reference>
<evidence type="ECO:0008006" key="3">
    <source>
        <dbReference type="Google" id="ProtNLM"/>
    </source>
</evidence>
<dbReference type="OrthoDB" id="5333491at2759"/>
<protein>
    <recommendedName>
        <fullName evidence="3">F-box domain-containing protein</fullName>
    </recommendedName>
</protein>
<organism evidence="1 2">
    <name type="scientific">Aureobasidium mustum</name>
    <dbReference type="NCBI Taxonomy" id="2773714"/>
    <lineage>
        <taxon>Eukaryota</taxon>
        <taxon>Fungi</taxon>
        <taxon>Dikarya</taxon>
        <taxon>Ascomycota</taxon>
        <taxon>Pezizomycotina</taxon>
        <taxon>Dothideomycetes</taxon>
        <taxon>Dothideomycetidae</taxon>
        <taxon>Dothideales</taxon>
        <taxon>Saccotheciaceae</taxon>
        <taxon>Aureobasidium</taxon>
    </lineage>
</organism>
<proteinExistence type="predicted"/>